<dbReference type="Pfam" id="PF07729">
    <property type="entry name" value="FCD"/>
    <property type="match status" value="1"/>
</dbReference>
<dbReference type="PANTHER" id="PTHR43537">
    <property type="entry name" value="TRANSCRIPTIONAL REGULATOR, GNTR FAMILY"/>
    <property type="match status" value="1"/>
</dbReference>
<proteinExistence type="predicted"/>
<keyword evidence="6" id="KW-1185">Reference proteome</keyword>
<evidence type="ECO:0000256" key="1">
    <source>
        <dbReference type="ARBA" id="ARBA00023015"/>
    </source>
</evidence>
<dbReference type="GO" id="GO:0003700">
    <property type="term" value="F:DNA-binding transcription factor activity"/>
    <property type="evidence" value="ECO:0007669"/>
    <property type="project" value="InterPro"/>
</dbReference>
<dbReference type="GO" id="GO:0003677">
    <property type="term" value="F:DNA binding"/>
    <property type="evidence" value="ECO:0007669"/>
    <property type="project" value="UniProtKB-KW"/>
</dbReference>
<dbReference type="InterPro" id="IPR011711">
    <property type="entry name" value="GntR_C"/>
</dbReference>
<evidence type="ECO:0000313" key="5">
    <source>
        <dbReference type="EMBL" id="OQM74160.1"/>
    </source>
</evidence>
<sequence length="236" mass="26498">MTDNAVVKRLVVRSRNLVSQLNDELRIRIQSGRFKAGDRLNINALSKEFGISATPIREALAMLSAERLVVFRENVGYRVAPPPTKEEFIQWATARVLIETQSLLLNKEPISPETISRLKDANARIASDEGSGVTQMTEFQDANWEFHKILVGLARNEFLSAAHETLYHGRRFSQIFLGRGVVDRSRIVSEHQGIIDALETGTLETASNRLREHVLVSVARDRKFASDAGKEDCDVE</sequence>
<feature type="domain" description="HTH gntR-type" evidence="4">
    <location>
        <begin position="15"/>
        <end position="82"/>
    </location>
</feature>
<comment type="caution">
    <text evidence="5">The sequence shown here is derived from an EMBL/GenBank/DDBJ whole genome shotgun (WGS) entry which is preliminary data.</text>
</comment>
<protein>
    <recommendedName>
        <fullName evidence="4">HTH gntR-type domain-containing protein</fullName>
    </recommendedName>
</protein>
<dbReference type="SMART" id="SM00345">
    <property type="entry name" value="HTH_GNTR"/>
    <property type="match status" value="1"/>
</dbReference>
<dbReference type="Pfam" id="PF00392">
    <property type="entry name" value="GntR"/>
    <property type="match status" value="1"/>
</dbReference>
<dbReference type="InterPro" id="IPR036388">
    <property type="entry name" value="WH-like_DNA-bd_sf"/>
</dbReference>
<keyword evidence="1" id="KW-0805">Transcription regulation</keyword>
<accession>A0A1V8RLU2</accession>
<dbReference type="PANTHER" id="PTHR43537:SF24">
    <property type="entry name" value="GLUCONATE OPERON TRANSCRIPTIONAL REPRESSOR"/>
    <property type="match status" value="1"/>
</dbReference>
<dbReference type="CDD" id="cd07377">
    <property type="entry name" value="WHTH_GntR"/>
    <property type="match status" value="1"/>
</dbReference>
<dbReference type="AlphaFoldDB" id="A0A1V8RLU2"/>
<dbReference type="InterPro" id="IPR036390">
    <property type="entry name" value="WH_DNA-bd_sf"/>
</dbReference>
<dbReference type="STRING" id="1873176.BFN67_22440"/>
<dbReference type="Gene3D" id="1.10.10.10">
    <property type="entry name" value="Winged helix-like DNA-binding domain superfamily/Winged helix DNA-binding domain"/>
    <property type="match status" value="1"/>
</dbReference>
<dbReference type="Proteomes" id="UP000191905">
    <property type="component" value="Unassembled WGS sequence"/>
</dbReference>
<dbReference type="RefSeq" id="WP_158083535.1">
    <property type="nucleotide sequence ID" value="NZ_MDET01000036.1"/>
</dbReference>
<dbReference type="InterPro" id="IPR000524">
    <property type="entry name" value="Tscrpt_reg_HTH_GntR"/>
</dbReference>
<evidence type="ECO:0000313" key="6">
    <source>
        <dbReference type="Proteomes" id="UP000191905"/>
    </source>
</evidence>
<dbReference type="InterPro" id="IPR008920">
    <property type="entry name" value="TF_FadR/GntR_C"/>
</dbReference>
<dbReference type="SUPFAM" id="SSF48008">
    <property type="entry name" value="GntR ligand-binding domain-like"/>
    <property type="match status" value="1"/>
</dbReference>
<dbReference type="SMART" id="SM00895">
    <property type="entry name" value="FCD"/>
    <property type="match status" value="1"/>
</dbReference>
<keyword evidence="2" id="KW-0238">DNA-binding</keyword>
<dbReference type="PROSITE" id="PS50949">
    <property type="entry name" value="HTH_GNTR"/>
    <property type="match status" value="1"/>
</dbReference>
<evidence type="ECO:0000256" key="2">
    <source>
        <dbReference type="ARBA" id="ARBA00023125"/>
    </source>
</evidence>
<name>A0A1V8RLU2_9HYPH</name>
<dbReference type="EMBL" id="MDET01000036">
    <property type="protein sequence ID" value="OQM74160.1"/>
    <property type="molecule type" value="Genomic_DNA"/>
</dbReference>
<gene>
    <name evidence="5" type="ORF">BFN67_22440</name>
</gene>
<evidence type="ECO:0000256" key="3">
    <source>
        <dbReference type="ARBA" id="ARBA00023163"/>
    </source>
</evidence>
<dbReference type="OrthoDB" id="8680240at2"/>
<organism evidence="5 6">
    <name type="scientific">Manganibacter manganicus</name>
    <dbReference type="NCBI Taxonomy" id="1873176"/>
    <lineage>
        <taxon>Bacteria</taxon>
        <taxon>Pseudomonadati</taxon>
        <taxon>Pseudomonadota</taxon>
        <taxon>Alphaproteobacteria</taxon>
        <taxon>Hyphomicrobiales</taxon>
        <taxon>Phyllobacteriaceae</taxon>
        <taxon>Manganibacter</taxon>
    </lineage>
</organism>
<dbReference type="Gene3D" id="1.20.120.530">
    <property type="entry name" value="GntR ligand-binding domain-like"/>
    <property type="match status" value="1"/>
</dbReference>
<keyword evidence="3" id="KW-0804">Transcription</keyword>
<dbReference type="SUPFAM" id="SSF46785">
    <property type="entry name" value="Winged helix' DNA-binding domain"/>
    <property type="match status" value="1"/>
</dbReference>
<evidence type="ECO:0000259" key="4">
    <source>
        <dbReference type="PROSITE" id="PS50949"/>
    </source>
</evidence>
<reference evidence="5 6" key="1">
    <citation type="journal article" date="2016" name="Int. J. Syst. Evol. Microbiol.">
        <title>Pseudaminobacter manganicus sp. nov., isolated from sludge of a manganese mine.</title>
        <authorList>
            <person name="Li J."/>
            <person name="Huang J."/>
            <person name="Liao S."/>
            <person name="Wang G."/>
        </authorList>
    </citation>
    <scope>NUCLEOTIDE SEQUENCE [LARGE SCALE GENOMIC DNA]</scope>
    <source>
        <strain evidence="5 6">JH-7</strain>
    </source>
</reference>